<proteinExistence type="predicted"/>
<evidence type="ECO:0000313" key="1">
    <source>
        <dbReference type="EMBL" id="CAB5212511.1"/>
    </source>
</evidence>
<protein>
    <submittedName>
        <fullName evidence="1">Uncharacterized protein</fullName>
    </submittedName>
</protein>
<name>A0A6J7WF94_9CAUD</name>
<gene>
    <name evidence="1" type="ORF">UFOVP196_24</name>
</gene>
<sequence>MVIAVIVHPIDTDKHPTIPAGFRWCAQFGTDAADASNYLNAGWEPTATDAAVTGEMVASSVAKALMVLGIQRDYLGVIQLAEDPIPAEDL</sequence>
<dbReference type="EMBL" id="LR798235">
    <property type="protein sequence ID" value="CAB5212511.1"/>
    <property type="molecule type" value="Genomic_DNA"/>
</dbReference>
<accession>A0A6J7WF94</accession>
<reference evidence="1" key="1">
    <citation type="submission" date="2020-05" db="EMBL/GenBank/DDBJ databases">
        <authorList>
            <person name="Chiriac C."/>
            <person name="Salcher M."/>
            <person name="Ghai R."/>
            <person name="Kavagutti S V."/>
        </authorList>
    </citation>
    <scope>NUCLEOTIDE SEQUENCE</scope>
</reference>
<organism evidence="1">
    <name type="scientific">uncultured Caudovirales phage</name>
    <dbReference type="NCBI Taxonomy" id="2100421"/>
    <lineage>
        <taxon>Viruses</taxon>
        <taxon>Duplodnaviria</taxon>
        <taxon>Heunggongvirae</taxon>
        <taxon>Uroviricota</taxon>
        <taxon>Caudoviricetes</taxon>
        <taxon>Peduoviridae</taxon>
        <taxon>Maltschvirus</taxon>
        <taxon>Maltschvirus maltsch</taxon>
    </lineage>
</organism>